<evidence type="ECO:0000313" key="2">
    <source>
        <dbReference type="Proteomes" id="UP001064262"/>
    </source>
</evidence>
<protein>
    <submittedName>
        <fullName evidence="1">Uncharacterized protein</fullName>
    </submittedName>
</protein>
<organism evidence="1 2">
    <name type="scientific">Winslowiella arboricola</name>
    <dbReference type="NCBI Taxonomy" id="2978220"/>
    <lineage>
        <taxon>Bacteria</taxon>
        <taxon>Pseudomonadati</taxon>
        <taxon>Pseudomonadota</taxon>
        <taxon>Gammaproteobacteria</taxon>
        <taxon>Enterobacterales</taxon>
        <taxon>Erwiniaceae</taxon>
        <taxon>Winslowiella</taxon>
    </lineage>
</organism>
<reference evidence="1" key="1">
    <citation type="submission" date="2022-09" db="EMBL/GenBank/DDBJ databases">
        <title>Winslowiella arboricola sp. nov., isolated from bleeding cankers on broadleaf hosts.</title>
        <authorList>
            <person name="Brady C."/>
            <person name="Kaur S."/>
            <person name="Crampton B."/>
            <person name="Maddock D."/>
            <person name="Arnold D."/>
            <person name="Denman S."/>
        </authorList>
    </citation>
    <scope>NUCLEOTIDE SEQUENCE</scope>
    <source>
        <strain evidence="1">BAC 15a-03b</strain>
    </source>
</reference>
<accession>A0A9J6Q2C8</accession>
<keyword evidence="2" id="KW-1185">Reference proteome</keyword>
<dbReference type="AlphaFoldDB" id="A0A9J6Q2C8"/>
<comment type="caution">
    <text evidence="1">The sequence shown here is derived from an EMBL/GenBank/DDBJ whole genome shotgun (WGS) entry which is preliminary data.</text>
</comment>
<name>A0A9J6Q2C8_9GAMM</name>
<dbReference type="RefSeq" id="WP_267145272.1">
    <property type="nucleotide sequence ID" value="NZ_JAODIM010000043.1"/>
</dbReference>
<dbReference type="EMBL" id="JAODIM010000043">
    <property type="protein sequence ID" value="MCU5780407.1"/>
    <property type="molecule type" value="Genomic_DNA"/>
</dbReference>
<evidence type="ECO:0000313" key="1">
    <source>
        <dbReference type="EMBL" id="MCU5780407.1"/>
    </source>
</evidence>
<dbReference type="Proteomes" id="UP001064262">
    <property type="component" value="Unassembled WGS sequence"/>
</dbReference>
<gene>
    <name evidence="1" type="ORF">N5923_23225</name>
</gene>
<sequence>MPLLRASTIEIFDMLSADGATGALSMDFAGTFGAQGAIATATTPLNTNIIEQDNMTLIFCWKIDRVTGTQHMGMGNLSPAAAPFTGFRLATAANNTPTMIVASGVTSPSNYSLSSVGYSQAWTVQTIQISNTLIKRISHAGAEVSAAVTTRAKSTLPIYLNGLPDAFDASLKTGAPGTIGMFCAYSEILATADCVTLMDAIAAIMADRGVTVP</sequence>
<proteinExistence type="predicted"/>